<dbReference type="Gene3D" id="3.40.720.10">
    <property type="entry name" value="Alkaline Phosphatase, subunit A"/>
    <property type="match status" value="2"/>
</dbReference>
<evidence type="ECO:0000313" key="2">
    <source>
        <dbReference type="Proteomes" id="UP000315252"/>
    </source>
</evidence>
<dbReference type="InterPro" id="IPR017850">
    <property type="entry name" value="Alkaline_phosphatase_core_sf"/>
</dbReference>
<accession>A0A545TF79</accession>
<dbReference type="Pfam" id="PF01663">
    <property type="entry name" value="Phosphodiest"/>
    <property type="match status" value="1"/>
</dbReference>
<dbReference type="OrthoDB" id="3590172at2"/>
<gene>
    <name evidence="1" type="ORF">FKG95_23325</name>
</gene>
<organism evidence="1 2">
    <name type="scientific">Denitrobaculum tricleocarpae</name>
    <dbReference type="NCBI Taxonomy" id="2591009"/>
    <lineage>
        <taxon>Bacteria</taxon>
        <taxon>Pseudomonadati</taxon>
        <taxon>Pseudomonadota</taxon>
        <taxon>Alphaproteobacteria</taxon>
        <taxon>Rhodospirillales</taxon>
        <taxon>Rhodospirillaceae</taxon>
        <taxon>Denitrobaculum</taxon>
    </lineage>
</organism>
<name>A0A545TF79_9PROT</name>
<evidence type="ECO:0000313" key="1">
    <source>
        <dbReference type="EMBL" id="TQV75845.1"/>
    </source>
</evidence>
<dbReference type="EMBL" id="VHSH01000009">
    <property type="protein sequence ID" value="TQV75845.1"/>
    <property type="molecule type" value="Genomic_DNA"/>
</dbReference>
<dbReference type="SUPFAM" id="SSF53649">
    <property type="entry name" value="Alkaline phosphatase-like"/>
    <property type="match status" value="1"/>
</dbReference>
<proteinExistence type="predicted"/>
<dbReference type="AlphaFoldDB" id="A0A545TF79"/>
<reference evidence="1 2" key="1">
    <citation type="submission" date="2019-06" db="EMBL/GenBank/DDBJ databases">
        <title>Whole genome sequence for Rhodospirillaceae sp. R148.</title>
        <authorList>
            <person name="Wang G."/>
        </authorList>
    </citation>
    <scope>NUCLEOTIDE SEQUENCE [LARGE SCALE GENOMIC DNA]</scope>
    <source>
        <strain evidence="1 2">R148</strain>
    </source>
</reference>
<evidence type="ECO:0008006" key="3">
    <source>
        <dbReference type="Google" id="ProtNLM"/>
    </source>
</evidence>
<comment type="caution">
    <text evidence="1">The sequence shown here is derived from an EMBL/GenBank/DDBJ whole genome shotgun (WGS) entry which is preliminary data.</text>
</comment>
<dbReference type="RefSeq" id="WP_142898832.1">
    <property type="nucleotide sequence ID" value="NZ_ML660060.1"/>
</dbReference>
<sequence length="526" mass="58078">MTKKNKVAFIGICSGDKDLINKWVASGDLPNIKNLLETGLVGETTGLPGVYVGAHWPSFITGCTPATNRVHSWEQLRPGSYESYRCKAGDHMQKPQFWETLSAQGVRSCILDIPHSRVSPDINGLQTVEWGAHDAAYGFHASSDALRREIVSRFGLHPVSGNSDADRPIGELNRFADELVRGAEMKAELSEDFVQREDWDLFAQVFTEAHCGGHLLWHLHDSKHPRHAEAVEAGVGDRLRDVYVAIDEGIGRILERLDDDTTIIFLANHGIGPKYNADFLLPEILIALGVAAPADIPVEVPGAIDHVDDLVTKAWQKLPQAFRDSVQPLRDRVRGAIHTEKTPPPKIVPSEGKCFFVRNNTAHAGIRVNLVGREPNGQVQPDAEYEAFLDELTSDLKGIINLDTGKAVVNEVYRCDEIYDGPERDHLPDLFVDWTNDAPIERLCSNKIGHVSGTYSYCRTGEHRPDGLFVAKGPGISAKRLPRKVTCIEFAPTIAELLGVELPDVDGRPIHELLQAVKPLAEQRQG</sequence>
<dbReference type="InterPro" id="IPR002591">
    <property type="entry name" value="Phosphodiest/P_Trfase"/>
</dbReference>
<protein>
    <recommendedName>
        <fullName evidence="3">Nucleotide pyrophosphatase</fullName>
    </recommendedName>
</protein>
<keyword evidence="2" id="KW-1185">Reference proteome</keyword>
<dbReference type="Proteomes" id="UP000315252">
    <property type="component" value="Unassembled WGS sequence"/>
</dbReference>